<evidence type="ECO:0000313" key="2">
    <source>
        <dbReference type="Proteomes" id="UP000507979"/>
    </source>
</evidence>
<evidence type="ECO:0000313" key="1">
    <source>
        <dbReference type="EMBL" id="CAB3634336.1"/>
    </source>
</evidence>
<dbReference type="PANTHER" id="PTHR41791:SF1">
    <property type="entry name" value="SSL7039 PROTEIN"/>
    <property type="match status" value="1"/>
</dbReference>
<dbReference type="InterPro" id="IPR014056">
    <property type="entry name" value="TypeIITA-like_toxin_pred"/>
</dbReference>
<proteinExistence type="predicted"/>
<gene>
    <name evidence="1" type="ORF">LMG26845_01518</name>
</gene>
<accession>A0A6J4ZUP7</accession>
<dbReference type="PANTHER" id="PTHR41791">
    <property type="entry name" value="SSL7039 PROTEIN"/>
    <property type="match status" value="1"/>
</dbReference>
<organism evidence="1 2">
    <name type="scientific">Achromobacter insuavis</name>
    <dbReference type="NCBI Taxonomy" id="1287735"/>
    <lineage>
        <taxon>Bacteria</taxon>
        <taxon>Pseudomonadati</taxon>
        <taxon>Pseudomonadota</taxon>
        <taxon>Betaproteobacteria</taxon>
        <taxon>Burkholderiales</taxon>
        <taxon>Alcaligenaceae</taxon>
        <taxon>Achromobacter</taxon>
    </lineage>
</organism>
<evidence type="ECO:0008006" key="3">
    <source>
        <dbReference type="Google" id="ProtNLM"/>
    </source>
</evidence>
<dbReference type="RefSeq" id="WP_054432065.1">
    <property type="nucleotide sequence ID" value="NZ_CADIJR010000009.1"/>
</dbReference>
<dbReference type="Proteomes" id="UP000507979">
    <property type="component" value="Unassembled WGS sequence"/>
</dbReference>
<sequence>MYHIKPLPAFDAWFDSLTDPATRARLIRRLEKAARGLLGDVKPVGEGVSEMREFFGPGWRMYYIEQGDVLIVMLGGGTKTTQRRDVKHAKELARALRNDEEDQS</sequence>
<dbReference type="GeneID" id="92897364"/>
<dbReference type="NCBIfam" id="TIGR02683">
    <property type="entry name" value="upstrm_HI1419"/>
    <property type="match status" value="1"/>
</dbReference>
<name>A0A6J4ZUP7_9BURK</name>
<keyword evidence="2" id="KW-1185">Reference proteome</keyword>
<protein>
    <recommendedName>
        <fullName evidence="3">Addiction module killer protein</fullName>
    </recommendedName>
</protein>
<dbReference type="AlphaFoldDB" id="A0A6J4ZUP7"/>
<dbReference type="EMBL" id="CADIJR010000009">
    <property type="protein sequence ID" value="CAB3634336.1"/>
    <property type="molecule type" value="Genomic_DNA"/>
</dbReference>
<dbReference type="PIRSF" id="PIRSF028744">
    <property type="entry name" value="Addict_mod_HI1419"/>
    <property type="match status" value="1"/>
</dbReference>
<reference evidence="1 2" key="1">
    <citation type="submission" date="2020-04" db="EMBL/GenBank/DDBJ databases">
        <authorList>
            <person name="De Canck E."/>
        </authorList>
    </citation>
    <scope>NUCLEOTIDE SEQUENCE [LARGE SCALE GENOMIC DNA]</scope>
    <source>
        <strain evidence="1 2">LMG 26845</strain>
    </source>
</reference>